<dbReference type="Pfam" id="PF00078">
    <property type="entry name" value="RVT_1"/>
    <property type="match status" value="1"/>
</dbReference>
<protein>
    <submittedName>
        <fullName evidence="4">Uncharacterized protein LOC104763574</fullName>
    </submittedName>
</protein>
<dbReference type="Proteomes" id="UP000694864">
    <property type="component" value="Chromosome 18"/>
</dbReference>
<feature type="compositionally biased region" description="Polar residues" evidence="1">
    <location>
        <begin position="414"/>
        <end position="428"/>
    </location>
</feature>
<evidence type="ECO:0000259" key="2">
    <source>
        <dbReference type="PROSITE" id="PS50878"/>
    </source>
</evidence>
<dbReference type="InterPro" id="IPR012337">
    <property type="entry name" value="RNaseH-like_sf"/>
</dbReference>
<dbReference type="InterPro" id="IPR005135">
    <property type="entry name" value="Endo/exonuclease/phosphatase"/>
</dbReference>
<reference evidence="4" key="2">
    <citation type="submission" date="2025-08" db="UniProtKB">
        <authorList>
            <consortium name="RefSeq"/>
        </authorList>
    </citation>
    <scope>IDENTIFICATION</scope>
    <source>
        <tissue evidence="4">Leaf</tissue>
    </source>
</reference>
<dbReference type="Gene3D" id="3.30.420.10">
    <property type="entry name" value="Ribonuclease H-like superfamily/Ribonuclease H"/>
    <property type="match status" value="1"/>
</dbReference>
<dbReference type="PROSITE" id="PS50878">
    <property type="entry name" value="RT_POL"/>
    <property type="match status" value="1"/>
</dbReference>
<feature type="compositionally biased region" description="Basic and acidic residues" evidence="1">
    <location>
        <begin position="262"/>
        <end position="275"/>
    </location>
</feature>
<dbReference type="RefSeq" id="XP_019095662.1">
    <property type="nucleotide sequence ID" value="XM_019240117.1"/>
</dbReference>
<dbReference type="InterPro" id="IPR002156">
    <property type="entry name" value="RNaseH_domain"/>
</dbReference>
<proteinExistence type="predicted"/>
<gene>
    <name evidence="4" type="primary">LOC104763574</name>
</gene>
<feature type="compositionally biased region" description="Polar residues" evidence="1">
    <location>
        <begin position="284"/>
        <end position="294"/>
    </location>
</feature>
<dbReference type="Pfam" id="PF13456">
    <property type="entry name" value="RVT_3"/>
    <property type="match status" value="1"/>
</dbReference>
<dbReference type="InterPro" id="IPR044730">
    <property type="entry name" value="RNase_H-like_dom_plant"/>
</dbReference>
<dbReference type="GeneID" id="104763574"/>
<dbReference type="InterPro" id="IPR036691">
    <property type="entry name" value="Endo/exonu/phosph_ase_sf"/>
</dbReference>
<dbReference type="Pfam" id="PF14392">
    <property type="entry name" value="zf-CCHC_4"/>
    <property type="match status" value="1"/>
</dbReference>
<evidence type="ECO:0000256" key="1">
    <source>
        <dbReference type="SAM" id="MobiDB-lite"/>
    </source>
</evidence>
<dbReference type="CDD" id="cd06222">
    <property type="entry name" value="RNase_H_like"/>
    <property type="match status" value="1"/>
</dbReference>
<dbReference type="InterPro" id="IPR025558">
    <property type="entry name" value="DUF4283"/>
</dbReference>
<dbReference type="PANTHER" id="PTHR46890">
    <property type="entry name" value="NON-LTR RETROLELEMENT REVERSE TRANSCRIPTASE-LIKE PROTEIN-RELATED"/>
    <property type="match status" value="1"/>
</dbReference>
<dbReference type="InterPro" id="IPR000477">
    <property type="entry name" value="RT_dom"/>
</dbReference>
<dbReference type="Pfam" id="PF03372">
    <property type="entry name" value="Exo_endo_phos"/>
    <property type="match status" value="1"/>
</dbReference>
<sequence>MNRPRKKKEKSLMEELRELDLLGEGETVNIPDLANEDLIEENSMSVVVRCLNPTVHKVGGLVKALPAIRGMDDRVRGRGVSEDKVQFIFETEADLYHVLFRGPWFVNGWIVSLDQWKPNPDPDYLNKILFWIRIKGIPIHLLKRQTVESIIRPLGKVDAVELHAKNSNSLEYVRERTWVKADEPLQFCKVANFASGERVPVELTYEKLLKVCLLCKRLTHERSICPFQINDLMGGNGKGTARKGRPTARSTMYKANAKGKGKVVEDVEEGVKERSGNPGKKSLPSPSEPISKTTGVKERLQWPSEGAKRQRGSKAQGATNSVEWRPKKRLEESSAKAGDLCSQGEQTMLLLKRRRQSGSGEKQVKRARLGGEKRKLSKSGSNSSQREEKLSPSVFDRLEPQLPQKSFHTRERGGSTNLDGNGAYQGSNHSVLSVTANHRNSSDHVSDGASGQFGKEGLMVRHLREICGQYFPEVIFLCETKNKRSYLENVVGHLGYHDLHTVEPLGKSGGLALMWKEEVHIKVLHSDKRTIDVQVKWQDKEFFLSCIYGDPVRGERGKVWERLTRIGIERRGPWMMTGDFNELVDPSEKKGGPVRSMATCVEFQQMLSACGLWEVRHKGYQFSWFGNRNEELVQCRLDRTVANQEWMELFPEAQAVYLKKVSSDHSPLITTLMGEKWRRWVGFKYDQRWVQREGFCDFMKETWESEKVKQSNSLVEKLTRCRKEISGWKRRNKPNSSLRIQELHSRIDRATQQSPFSIEEVRRLKSELNKEYVQEEKFWQQKSRFIWLNNGDKNTKFFHAATKNRRAQNRIQVLEDKDGIEWFAEEDLGRVAESYFKMLYTSEDVGYRLQEMEQGTNTVSTEMNEMLSAEVSLEEVKEAVFEINPNKCPGPDGLTGFFFQQFWERVGEDITEMVRSFMRTGRLEEEINRTNICLIPKKMKASKLQDFRPISLCNVVYKIVSKLLASRLKRILPNIISETQAAFVKGRLISDNILIAHEMLHALSSRNKCAENFIAIKTDISKAYDRVEWSFLGNAMTYLGFSGSWIRLVMECVKTVEYQVLINGVPYRDIQPTRGLRQGDPLSPYLFVICTEMLVRMLNKAEEEGKITGLKIASGAPSISHLLFADDSLFYCRKEEEEINQMVRIIEEYSLASGQRVNYQKSSIYFGKLIPEETRGEIKHKLGISKEGGEGIYLGLPEAFKGSKVTILSYLKERLNQRVNGWQTMFLSQGGKEVLLKAVVMALPTYTMTCFKLPRNALASMGRADQAKSRGGIEFRDIEAFNDALLGKQLWRIITQKESLVARVFKSRYFRKSDPLTAPLGYRPSYAWRSLQAAQELLRQGARAVVGNGKEINIWQHQWLQSKPARGLSRVKQIPPGFQSSVAQLVTVKDLLGPDGREWNRDLLSLAFENEDKQCIEEIRPGGFQTKDGYTWDYTKSGLYSVKSGYWVVLKVIRQRGRAQVVDQPSLDALYQQIWKLEAPPKIHHFVWKCLSNCLSVNGNLAYPHISKEALCIRCPNCTETVNHLFFQCPYARVVWAVSSVPAPQGGEWSDSLYANMDWFLNYQKEQRSQTPQPTVSQWVLWRLWKSRNELCFNGKDIGVERLIKLVEEDAEEWRGREENTGRLRPNPSALSLEVRWRPPPLEWVKCNMDGAWPREGDRSGVGWVLRDHQGSVLWMGARALPRTRSVLEVETEALRWAMVSVARFQYKKVIFESDSQDLISAINGDERRPPIATLLEDIKCLCRQFEEVTFKFTKRGGNAVADRIAQETTSFQRNEIRFYSNAPRWLEYLVETELVSHNIGE</sequence>
<dbReference type="InterPro" id="IPR036397">
    <property type="entry name" value="RNaseH_sf"/>
</dbReference>
<dbReference type="SUPFAM" id="SSF56219">
    <property type="entry name" value="DNase I-like"/>
    <property type="match status" value="1"/>
</dbReference>
<dbReference type="Gene3D" id="3.60.10.10">
    <property type="entry name" value="Endonuclease/exonuclease/phosphatase"/>
    <property type="match status" value="1"/>
</dbReference>
<reference evidence="3" key="1">
    <citation type="journal article" date="2014" name="Nat. Commun.">
        <title>The emerging biofuel crop Camelina sativa retains a highly undifferentiated hexaploid genome structure.</title>
        <authorList>
            <person name="Kagale S."/>
            <person name="Koh C."/>
            <person name="Nixon J."/>
            <person name="Bollina V."/>
            <person name="Clarke W.E."/>
            <person name="Tuteja R."/>
            <person name="Spillane C."/>
            <person name="Robinson S.J."/>
            <person name="Links M.G."/>
            <person name="Clarke C."/>
            <person name="Higgins E.E."/>
            <person name="Huebert T."/>
            <person name="Sharpe A.G."/>
            <person name="Parkin I.A."/>
        </authorList>
    </citation>
    <scope>NUCLEOTIDE SEQUENCE [LARGE SCALE GENOMIC DNA]</scope>
    <source>
        <strain evidence="3">cv. DH55</strain>
    </source>
</reference>
<dbReference type="PANTHER" id="PTHR46890:SF48">
    <property type="entry name" value="RNA-DIRECTED DNA POLYMERASE"/>
    <property type="match status" value="1"/>
</dbReference>
<dbReference type="InterPro" id="IPR052343">
    <property type="entry name" value="Retrotransposon-Effector_Assoc"/>
</dbReference>
<dbReference type="SUPFAM" id="SSF56672">
    <property type="entry name" value="DNA/RNA polymerases"/>
    <property type="match status" value="1"/>
</dbReference>
<feature type="region of interest" description="Disordered" evidence="1">
    <location>
        <begin position="255"/>
        <end position="428"/>
    </location>
</feature>
<dbReference type="Pfam" id="PF13966">
    <property type="entry name" value="zf-RVT"/>
    <property type="match status" value="1"/>
</dbReference>
<dbReference type="InterPro" id="IPR025836">
    <property type="entry name" value="Zn_knuckle_CX2CX4HX4C"/>
</dbReference>
<dbReference type="Pfam" id="PF14111">
    <property type="entry name" value="DUF4283"/>
    <property type="match status" value="1"/>
</dbReference>
<dbReference type="CDD" id="cd01650">
    <property type="entry name" value="RT_nLTR_like"/>
    <property type="match status" value="1"/>
</dbReference>
<keyword evidence="3" id="KW-1185">Reference proteome</keyword>
<name>A0ABM1R9H4_CAMSA</name>
<dbReference type="InterPro" id="IPR043502">
    <property type="entry name" value="DNA/RNA_pol_sf"/>
</dbReference>
<accession>A0ABM1R9H4</accession>
<organism evidence="3 4">
    <name type="scientific">Camelina sativa</name>
    <name type="common">False flax</name>
    <name type="synonym">Myagrum sativum</name>
    <dbReference type="NCBI Taxonomy" id="90675"/>
    <lineage>
        <taxon>Eukaryota</taxon>
        <taxon>Viridiplantae</taxon>
        <taxon>Streptophyta</taxon>
        <taxon>Embryophyta</taxon>
        <taxon>Tracheophyta</taxon>
        <taxon>Spermatophyta</taxon>
        <taxon>Magnoliopsida</taxon>
        <taxon>eudicotyledons</taxon>
        <taxon>Gunneridae</taxon>
        <taxon>Pentapetalae</taxon>
        <taxon>rosids</taxon>
        <taxon>malvids</taxon>
        <taxon>Brassicales</taxon>
        <taxon>Brassicaceae</taxon>
        <taxon>Camelineae</taxon>
        <taxon>Camelina</taxon>
    </lineage>
</organism>
<evidence type="ECO:0000313" key="3">
    <source>
        <dbReference type="Proteomes" id="UP000694864"/>
    </source>
</evidence>
<feature type="domain" description="Reverse transcriptase" evidence="2">
    <location>
        <begin position="916"/>
        <end position="1186"/>
    </location>
</feature>
<dbReference type="SUPFAM" id="SSF53098">
    <property type="entry name" value="Ribonuclease H-like"/>
    <property type="match status" value="1"/>
</dbReference>
<dbReference type="InterPro" id="IPR026960">
    <property type="entry name" value="RVT-Znf"/>
</dbReference>
<evidence type="ECO:0000313" key="4">
    <source>
        <dbReference type="RefSeq" id="XP_019095662.1"/>
    </source>
</evidence>